<dbReference type="InterPro" id="IPR036890">
    <property type="entry name" value="HATPase_C_sf"/>
</dbReference>
<evidence type="ECO:0000256" key="3">
    <source>
        <dbReference type="ARBA" id="ARBA00022553"/>
    </source>
</evidence>
<dbReference type="PANTHER" id="PTHR24421:SF10">
    <property type="entry name" value="NITRATE_NITRITE SENSOR PROTEIN NARQ"/>
    <property type="match status" value="1"/>
</dbReference>
<evidence type="ECO:0000256" key="5">
    <source>
        <dbReference type="ARBA" id="ARBA00022741"/>
    </source>
</evidence>
<keyword evidence="10" id="KW-0812">Transmembrane</keyword>
<keyword evidence="6 13" id="KW-0418">Kinase</keyword>
<evidence type="ECO:0000259" key="11">
    <source>
        <dbReference type="Pfam" id="PF02518"/>
    </source>
</evidence>
<organism evidence="13 14">
    <name type="scientific">Streptomyces dubilierae</name>
    <dbReference type="NCBI Taxonomy" id="3075533"/>
    <lineage>
        <taxon>Bacteria</taxon>
        <taxon>Bacillati</taxon>
        <taxon>Actinomycetota</taxon>
        <taxon>Actinomycetes</taxon>
        <taxon>Kitasatosporales</taxon>
        <taxon>Streptomycetaceae</taxon>
        <taxon>Streptomyces</taxon>
    </lineage>
</organism>
<feature type="region of interest" description="Disordered" evidence="9">
    <location>
        <begin position="380"/>
        <end position="455"/>
    </location>
</feature>
<sequence>MQLLQAFRQRVAHTVHALGSERPFTRRGDLLLLAALLAPSVFSAGSLATSPASWVAVTVLIMAGVAVRRALPLLSLVLAGLIVLFYVTLGSTVWTATATVVLSFVAGRRVTRIAHAHAVFLAVAAAGLLLVTLFAEPKDWLSLLITEFSTCALPWWAGSWWRQRSDLTRAGWERAEQMEWRNRFVAEQARLKERARIAQDIHDSLGHELSVMALLAGGLELAQGLTEEQRRTMGQLRERCTMATERLHDVIGLLREDSTPSLRPAQESIAELVRRFERSGMPVRFREEGAGTRTPLLGELAAYRVVQEALTNATKHAPGAPITVRVSHRADETVVSVFNELPDEGGRPAAPGSGSGLIGLDERVRLAGGTLRAGRRAGGFEVRAELPHEPPARGRASGAADAQGFGAGTERGSGTPVRGGDDEGAGAAVEAPGTQEASDPAGPATRRSASGTALARARTRVRRNVRRAALLPVLFGGVLVLSLVGLYVFTSAMTALSPGDYGRLRLGESRAELASVLPERRIRKPPPVVTEPPVPPGAVCEYYRSGDSVLTFTDTLYRLCFRDDVLVAKDTL</sequence>
<keyword evidence="10" id="KW-0472">Membrane</keyword>
<comment type="catalytic activity">
    <reaction evidence="1">
        <text>ATP + protein L-histidine = ADP + protein N-phospho-L-histidine.</text>
        <dbReference type="EC" id="2.7.13.3"/>
    </reaction>
</comment>
<gene>
    <name evidence="13" type="ORF">RM641_09960</name>
</gene>
<keyword evidence="7" id="KW-0067">ATP-binding</keyword>
<keyword evidence="5" id="KW-0547">Nucleotide-binding</keyword>
<dbReference type="InterPro" id="IPR011712">
    <property type="entry name" value="Sig_transdc_His_kin_sub3_dim/P"/>
</dbReference>
<evidence type="ECO:0000256" key="8">
    <source>
        <dbReference type="ARBA" id="ARBA00023012"/>
    </source>
</evidence>
<keyword evidence="10" id="KW-1133">Transmembrane helix</keyword>
<feature type="domain" description="Histidine kinase/HSP90-like ATPase" evidence="11">
    <location>
        <begin position="300"/>
        <end position="389"/>
    </location>
</feature>
<feature type="transmembrane region" description="Helical" evidence="10">
    <location>
        <begin position="468"/>
        <end position="489"/>
    </location>
</feature>
<dbReference type="Gene3D" id="3.30.565.10">
    <property type="entry name" value="Histidine kinase-like ATPase, C-terminal domain"/>
    <property type="match status" value="1"/>
</dbReference>
<comment type="caution">
    <text evidence="13">The sequence shown here is derived from an EMBL/GenBank/DDBJ whole genome shotgun (WGS) entry which is preliminary data.</text>
</comment>
<protein>
    <recommendedName>
        <fullName evidence="2">histidine kinase</fullName>
        <ecNumber evidence="2">2.7.13.3</ecNumber>
    </recommendedName>
</protein>
<reference evidence="14" key="1">
    <citation type="submission" date="2023-07" db="EMBL/GenBank/DDBJ databases">
        <title>30 novel species of actinomycetes from the DSMZ collection.</title>
        <authorList>
            <person name="Nouioui I."/>
        </authorList>
    </citation>
    <scope>NUCLEOTIDE SEQUENCE [LARGE SCALE GENOMIC DNA]</scope>
    <source>
        <strain evidence="14">DSM 41921</strain>
    </source>
</reference>
<evidence type="ECO:0000256" key="7">
    <source>
        <dbReference type="ARBA" id="ARBA00022840"/>
    </source>
</evidence>
<evidence type="ECO:0000256" key="1">
    <source>
        <dbReference type="ARBA" id="ARBA00000085"/>
    </source>
</evidence>
<dbReference type="PANTHER" id="PTHR24421">
    <property type="entry name" value="NITRATE/NITRITE SENSOR PROTEIN NARX-RELATED"/>
    <property type="match status" value="1"/>
</dbReference>
<dbReference type="EC" id="2.7.13.3" evidence="2"/>
<dbReference type="EMBL" id="JAVREU010000003">
    <property type="protein sequence ID" value="MDT0387749.1"/>
    <property type="molecule type" value="Genomic_DNA"/>
</dbReference>
<feature type="domain" description="Signal transduction histidine kinase subgroup 3 dimerisation and phosphoacceptor" evidence="12">
    <location>
        <begin position="193"/>
        <end position="257"/>
    </location>
</feature>
<feature type="transmembrane region" description="Helical" evidence="10">
    <location>
        <begin position="141"/>
        <end position="161"/>
    </location>
</feature>
<dbReference type="Pfam" id="PF07730">
    <property type="entry name" value="HisKA_3"/>
    <property type="match status" value="1"/>
</dbReference>
<feature type="compositionally biased region" description="Basic and acidic residues" evidence="9">
    <location>
        <begin position="382"/>
        <end position="392"/>
    </location>
</feature>
<proteinExistence type="predicted"/>
<dbReference type="InterPro" id="IPR003594">
    <property type="entry name" value="HATPase_dom"/>
</dbReference>
<keyword evidence="14" id="KW-1185">Reference proteome</keyword>
<evidence type="ECO:0000256" key="2">
    <source>
        <dbReference type="ARBA" id="ARBA00012438"/>
    </source>
</evidence>
<keyword evidence="3" id="KW-0597">Phosphoprotein</keyword>
<feature type="transmembrane region" description="Helical" evidence="10">
    <location>
        <begin position="118"/>
        <end position="135"/>
    </location>
</feature>
<dbReference type="Proteomes" id="UP001183586">
    <property type="component" value="Unassembled WGS sequence"/>
</dbReference>
<accession>A0ABU2P9N4</accession>
<name>A0ABU2P9N4_9ACTN</name>
<evidence type="ECO:0000256" key="4">
    <source>
        <dbReference type="ARBA" id="ARBA00022679"/>
    </source>
</evidence>
<evidence type="ECO:0000313" key="14">
    <source>
        <dbReference type="Proteomes" id="UP001183586"/>
    </source>
</evidence>
<dbReference type="CDD" id="cd16917">
    <property type="entry name" value="HATPase_UhpB-NarQ-NarX-like"/>
    <property type="match status" value="1"/>
</dbReference>
<dbReference type="Gene3D" id="1.20.5.1930">
    <property type="match status" value="1"/>
</dbReference>
<feature type="transmembrane region" description="Helical" evidence="10">
    <location>
        <begin position="30"/>
        <end position="61"/>
    </location>
</feature>
<dbReference type="Pfam" id="PF02518">
    <property type="entry name" value="HATPase_c"/>
    <property type="match status" value="1"/>
</dbReference>
<feature type="transmembrane region" description="Helical" evidence="10">
    <location>
        <begin position="73"/>
        <end position="106"/>
    </location>
</feature>
<evidence type="ECO:0000256" key="6">
    <source>
        <dbReference type="ARBA" id="ARBA00022777"/>
    </source>
</evidence>
<evidence type="ECO:0000259" key="12">
    <source>
        <dbReference type="Pfam" id="PF07730"/>
    </source>
</evidence>
<evidence type="ECO:0000313" key="13">
    <source>
        <dbReference type="EMBL" id="MDT0387749.1"/>
    </source>
</evidence>
<evidence type="ECO:0000256" key="10">
    <source>
        <dbReference type="SAM" id="Phobius"/>
    </source>
</evidence>
<dbReference type="RefSeq" id="WP_311680671.1">
    <property type="nucleotide sequence ID" value="NZ_JAVREU010000003.1"/>
</dbReference>
<evidence type="ECO:0000256" key="9">
    <source>
        <dbReference type="SAM" id="MobiDB-lite"/>
    </source>
</evidence>
<dbReference type="InterPro" id="IPR050482">
    <property type="entry name" value="Sensor_HK_TwoCompSys"/>
</dbReference>
<keyword evidence="8" id="KW-0902">Two-component regulatory system</keyword>
<dbReference type="SUPFAM" id="SSF55874">
    <property type="entry name" value="ATPase domain of HSP90 chaperone/DNA topoisomerase II/histidine kinase"/>
    <property type="match status" value="1"/>
</dbReference>
<keyword evidence="4" id="KW-0808">Transferase</keyword>
<dbReference type="GO" id="GO:0016301">
    <property type="term" value="F:kinase activity"/>
    <property type="evidence" value="ECO:0007669"/>
    <property type="project" value="UniProtKB-KW"/>
</dbReference>